<evidence type="ECO:0008006" key="4">
    <source>
        <dbReference type="Google" id="ProtNLM"/>
    </source>
</evidence>
<sequence length="52" mass="5707">MTRRLLREGQTVKLDTLLEMSAAMQALADATEDHKEAIAALLGKRPPRFIGA</sequence>
<gene>
    <name evidence="2" type="ORF">JJL56_22200</name>
</gene>
<dbReference type="InterPro" id="IPR029045">
    <property type="entry name" value="ClpP/crotonase-like_dom_sf"/>
</dbReference>
<dbReference type="Proteomes" id="UP000654452">
    <property type="component" value="Unassembled WGS sequence"/>
</dbReference>
<accession>A0ABS1I3B1</accession>
<dbReference type="InterPro" id="IPR014748">
    <property type="entry name" value="Enoyl-CoA_hydra_C"/>
</dbReference>
<reference evidence="2 3" key="1">
    <citation type="submission" date="2021-01" db="EMBL/GenBank/DDBJ databases">
        <title>Azospirillum sp. YIM DDC1 draft genome.</title>
        <authorList>
            <person name="Wang Y.-X."/>
        </authorList>
    </citation>
    <scope>NUCLEOTIDE SEQUENCE [LARGE SCALE GENOMIC DNA]</scope>
    <source>
        <strain evidence="2 3">YIM DDC1</strain>
    </source>
</reference>
<evidence type="ECO:0000313" key="3">
    <source>
        <dbReference type="Proteomes" id="UP000654452"/>
    </source>
</evidence>
<name>A0ABS1I3B1_9PROT</name>
<comment type="similarity">
    <text evidence="1">Belongs to the enoyl-CoA hydratase/isomerase family.</text>
</comment>
<dbReference type="EMBL" id="JAEPIV010000015">
    <property type="protein sequence ID" value="MBK4721572.1"/>
    <property type="molecule type" value="Genomic_DNA"/>
</dbReference>
<evidence type="ECO:0000256" key="1">
    <source>
        <dbReference type="ARBA" id="ARBA00005254"/>
    </source>
</evidence>
<dbReference type="RefSeq" id="WP_200486343.1">
    <property type="nucleotide sequence ID" value="NZ_JAEPIV010000015.1"/>
</dbReference>
<comment type="caution">
    <text evidence="2">The sequence shown here is derived from an EMBL/GenBank/DDBJ whole genome shotgun (WGS) entry which is preliminary data.</text>
</comment>
<keyword evidence="3" id="KW-1185">Reference proteome</keyword>
<dbReference type="Gene3D" id="1.10.12.10">
    <property type="entry name" value="Lyase 2-enoyl-coa Hydratase, Chain A, domain 2"/>
    <property type="match status" value="1"/>
</dbReference>
<evidence type="ECO:0000313" key="2">
    <source>
        <dbReference type="EMBL" id="MBK4721572.1"/>
    </source>
</evidence>
<protein>
    <recommendedName>
        <fullName evidence="4">Enoyl-CoA hydratase</fullName>
    </recommendedName>
</protein>
<organism evidence="2 3">
    <name type="scientific">Azospirillum aestuarii</name>
    <dbReference type="NCBI Taxonomy" id="2802052"/>
    <lineage>
        <taxon>Bacteria</taxon>
        <taxon>Pseudomonadati</taxon>
        <taxon>Pseudomonadota</taxon>
        <taxon>Alphaproteobacteria</taxon>
        <taxon>Rhodospirillales</taxon>
        <taxon>Azospirillaceae</taxon>
        <taxon>Azospirillum</taxon>
    </lineage>
</organism>
<dbReference type="SUPFAM" id="SSF52096">
    <property type="entry name" value="ClpP/crotonase"/>
    <property type="match status" value="1"/>
</dbReference>
<proteinExistence type="inferred from homology"/>